<feature type="transmembrane region" description="Helical" evidence="2">
    <location>
        <begin position="78"/>
        <end position="96"/>
    </location>
</feature>
<comment type="caution">
    <text evidence="4">The sequence shown here is derived from an EMBL/GenBank/DDBJ whole genome shotgun (WGS) entry which is preliminary data.</text>
</comment>
<name>A0ABP6DC83_9ACTN</name>
<evidence type="ECO:0000313" key="4">
    <source>
        <dbReference type="EMBL" id="GAA2636855.1"/>
    </source>
</evidence>
<dbReference type="EMBL" id="BAAATD010000021">
    <property type="protein sequence ID" value="GAA2636855.1"/>
    <property type="molecule type" value="Genomic_DNA"/>
</dbReference>
<dbReference type="InterPro" id="IPR037185">
    <property type="entry name" value="EmrE-like"/>
</dbReference>
<feature type="transmembrane region" description="Helical" evidence="2">
    <location>
        <begin position="192"/>
        <end position="212"/>
    </location>
</feature>
<dbReference type="InterPro" id="IPR052756">
    <property type="entry name" value="Alkyne_AA_exporter"/>
</dbReference>
<proteinExistence type="inferred from homology"/>
<reference evidence="5" key="1">
    <citation type="journal article" date="2019" name="Int. J. Syst. Evol. Microbiol.">
        <title>The Global Catalogue of Microorganisms (GCM) 10K type strain sequencing project: providing services to taxonomists for standard genome sequencing and annotation.</title>
        <authorList>
            <consortium name="The Broad Institute Genomics Platform"/>
            <consortium name="The Broad Institute Genome Sequencing Center for Infectious Disease"/>
            <person name="Wu L."/>
            <person name="Ma J."/>
        </authorList>
    </citation>
    <scope>NUCLEOTIDE SEQUENCE [LARGE SCALE GENOMIC DNA]</scope>
    <source>
        <strain evidence="5">JCM 6833</strain>
    </source>
</reference>
<feature type="transmembrane region" description="Helical" evidence="2">
    <location>
        <begin position="135"/>
        <end position="154"/>
    </location>
</feature>
<feature type="domain" description="EamA" evidence="3">
    <location>
        <begin position="19"/>
        <end position="150"/>
    </location>
</feature>
<evidence type="ECO:0000256" key="2">
    <source>
        <dbReference type="SAM" id="Phobius"/>
    </source>
</evidence>
<feature type="transmembrane region" description="Helical" evidence="2">
    <location>
        <begin position="279"/>
        <end position="295"/>
    </location>
</feature>
<keyword evidence="2" id="KW-1133">Transmembrane helix</keyword>
<keyword evidence="5" id="KW-1185">Reference proteome</keyword>
<protein>
    <submittedName>
        <fullName evidence="4">DMT family transporter</fullName>
    </submittedName>
</protein>
<feature type="transmembrane region" description="Helical" evidence="2">
    <location>
        <begin position="18"/>
        <end position="40"/>
    </location>
</feature>
<organism evidence="4 5">
    <name type="scientific">Actinomadura fulvescens</name>
    <dbReference type="NCBI Taxonomy" id="46160"/>
    <lineage>
        <taxon>Bacteria</taxon>
        <taxon>Bacillati</taxon>
        <taxon>Actinomycetota</taxon>
        <taxon>Actinomycetes</taxon>
        <taxon>Streptosporangiales</taxon>
        <taxon>Thermomonosporaceae</taxon>
        <taxon>Actinomadura</taxon>
    </lineage>
</organism>
<dbReference type="PANTHER" id="PTHR12715:SF4">
    <property type="entry name" value="EAMA DOMAIN-CONTAINING PROTEIN"/>
    <property type="match status" value="1"/>
</dbReference>
<feature type="domain" description="EamA" evidence="3">
    <location>
        <begin position="162"/>
        <end position="293"/>
    </location>
</feature>
<feature type="transmembrane region" description="Helical" evidence="2">
    <location>
        <begin position="46"/>
        <end position="66"/>
    </location>
</feature>
<dbReference type="RefSeq" id="WP_344548907.1">
    <property type="nucleotide sequence ID" value="NZ_BAAATD010000021.1"/>
</dbReference>
<evidence type="ECO:0000259" key="3">
    <source>
        <dbReference type="Pfam" id="PF00892"/>
    </source>
</evidence>
<comment type="similarity">
    <text evidence="1">Belongs to the EamA transporter family.</text>
</comment>
<feature type="transmembrane region" description="Helical" evidence="2">
    <location>
        <begin position="256"/>
        <end position="273"/>
    </location>
</feature>
<feature type="transmembrane region" description="Helical" evidence="2">
    <location>
        <begin position="160"/>
        <end position="180"/>
    </location>
</feature>
<gene>
    <name evidence="4" type="ORF">GCM10010411_90230</name>
</gene>
<keyword evidence="2" id="KW-0472">Membrane</keyword>
<evidence type="ECO:0000313" key="5">
    <source>
        <dbReference type="Proteomes" id="UP001501509"/>
    </source>
</evidence>
<feature type="transmembrane region" description="Helical" evidence="2">
    <location>
        <begin position="224"/>
        <end position="244"/>
    </location>
</feature>
<keyword evidence="2" id="KW-0812">Transmembrane</keyword>
<evidence type="ECO:0000256" key="1">
    <source>
        <dbReference type="ARBA" id="ARBA00007362"/>
    </source>
</evidence>
<dbReference type="Proteomes" id="UP001501509">
    <property type="component" value="Unassembled WGS sequence"/>
</dbReference>
<accession>A0ABP6DC83</accession>
<dbReference type="PANTHER" id="PTHR12715">
    <property type="entry name" value="TRANSPORTER, DRUG/METABOLITE EXPORTER FAMILY"/>
    <property type="match status" value="1"/>
</dbReference>
<dbReference type="InterPro" id="IPR000620">
    <property type="entry name" value="EamA_dom"/>
</dbReference>
<dbReference type="SUPFAM" id="SSF103481">
    <property type="entry name" value="Multidrug resistance efflux transporter EmrE"/>
    <property type="match status" value="2"/>
</dbReference>
<dbReference type="Pfam" id="PF00892">
    <property type="entry name" value="EamA"/>
    <property type="match status" value="2"/>
</dbReference>
<sequence length="299" mass="31000">MATEKAGTPPVPDTEERLALTAALVTVVLWGSAFVGIRAAGRDISAGPLTLGRLFIGALILGVIVLYRRGSVPSRAQLPRLLAYGIIWFGFYNIALNASEQRIDAGTASMLISLGPIFIAVLAGLLLGEGFPRPLLIGGGIAFSGAILIGLATLGHSSSAAIGSLLCVLAAMAYACGVILQKPLLKDTSALTVTWLGCVIGSVVCLPFAPQLIGELGDADGETIAWTVYLGVLPTALAFTTWAYALARTTAGRMGAMTYLVAPFAVLLSWLFLGEVPEWLAIAGGVLCLGGVVYAQRKK</sequence>
<feature type="transmembrane region" description="Helical" evidence="2">
    <location>
        <begin position="108"/>
        <end position="128"/>
    </location>
</feature>